<dbReference type="HOGENOM" id="CLU_1958562_0_0_0"/>
<reference evidence="2 3" key="1">
    <citation type="submission" date="2004-11" db="EMBL/GenBank/DDBJ databases">
        <title>Complete genome sequence of Thermus thermophilus HB8.</title>
        <authorList>
            <person name="Masui R."/>
            <person name="Kurokawa K."/>
            <person name="Nakagawa N."/>
            <person name="Tokunaga F."/>
            <person name="Koyama Y."/>
            <person name="Shibata T."/>
            <person name="Oshima T."/>
            <person name="Yokoyama S."/>
            <person name="Yasunaga T."/>
            <person name="Kuramitsu S."/>
        </authorList>
    </citation>
    <scope>NUCLEOTIDE SEQUENCE [LARGE SCALE GENOMIC DNA]</scope>
    <source>
        <strain evidence="3">ATCC 27634 / DSM 579 / HB8</strain>
        <plasmid evidence="2 3">pTT27</plasmid>
    </source>
</reference>
<proteinExistence type="predicted"/>
<feature type="transmembrane region" description="Helical" evidence="1">
    <location>
        <begin position="99"/>
        <end position="122"/>
    </location>
</feature>
<name>Q53WD1_THET8</name>
<gene>
    <name evidence="2" type="ordered locus">TTHB031</name>
</gene>
<keyword evidence="3" id="KW-1185">Reference proteome</keyword>
<organism evidence="2 3">
    <name type="scientific">Thermus thermophilus (strain ATCC 27634 / DSM 579 / HB8)</name>
    <dbReference type="NCBI Taxonomy" id="300852"/>
    <lineage>
        <taxon>Bacteria</taxon>
        <taxon>Thermotogati</taxon>
        <taxon>Deinococcota</taxon>
        <taxon>Deinococci</taxon>
        <taxon>Thermales</taxon>
        <taxon>Thermaceae</taxon>
        <taxon>Thermus</taxon>
    </lineage>
</organism>
<feature type="transmembrane region" description="Helical" evidence="1">
    <location>
        <begin position="64"/>
        <end position="87"/>
    </location>
</feature>
<dbReference type="SUPFAM" id="SSF103473">
    <property type="entry name" value="MFS general substrate transporter"/>
    <property type="match status" value="1"/>
</dbReference>
<dbReference type="PATRIC" id="fig|300852.9.peg.1975"/>
<keyword evidence="1" id="KW-0812">Transmembrane</keyword>
<keyword evidence="1" id="KW-0472">Membrane</keyword>
<evidence type="ECO:0000313" key="2">
    <source>
        <dbReference type="EMBL" id="BAD71827.1"/>
    </source>
</evidence>
<keyword evidence="2" id="KW-0813">Transport</keyword>
<protein>
    <submittedName>
        <fullName evidence="2">Probable sugar transporter</fullName>
    </submittedName>
</protein>
<dbReference type="KEGG" id="ttj:TTHB031"/>
<dbReference type="EMBL" id="AP008227">
    <property type="protein sequence ID" value="BAD71827.1"/>
    <property type="molecule type" value="Genomic_DNA"/>
</dbReference>
<geneLocation type="plasmid" evidence="2 3">
    <name>pTT27</name>
</geneLocation>
<keyword evidence="2" id="KW-0614">Plasmid</keyword>
<keyword evidence="1" id="KW-1133">Transmembrane helix</keyword>
<dbReference type="EnsemblBacteria" id="BAD71827">
    <property type="protein sequence ID" value="BAD71827"/>
    <property type="gene ID" value="BAD71827"/>
</dbReference>
<accession>Q53WD1</accession>
<dbReference type="InterPro" id="IPR036259">
    <property type="entry name" value="MFS_trans_sf"/>
</dbReference>
<sequence length="128" mass="13133">MGLSALLLFLPQGLPAALLAGALVGAGFAGVRVTGEVVMAKVIDLDAERTETHREGAYYSLVGLLGRAAGALVGLAFALLTPLFGYVSGENPGPNPEAAFRFLVAVVPGTAILLAYALTALFPHEVKE</sequence>
<dbReference type="Pfam" id="PF13347">
    <property type="entry name" value="MFS_2"/>
    <property type="match status" value="1"/>
</dbReference>
<dbReference type="AlphaFoldDB" id="Q53WD1"/>
<keyword evidence="2" id="KW-0762">Sugar transport</keyword>
<evidence type="ECO:0000313" key="3">
    <source>
        <dbReference type="Proteomes" id="UP000000532"/>
    </source>
</evidence>
<dbReference type="Proteomes" id="UP000000532">
    <property type="component" value="Plasmid pTT27"/>
</dbReference>
<evidence type="ECO:0000256" key="1">
    <source>
        <dbReference type="SAM" id="Phobius"/>
    </source>
</evidence>